<sequence length="108" mass="12156">MGTFEITALAVVVGIGIAAVKEYRWTVVRERELDDQLKKIRTDRRNYGRSGFTWSLVKRTDVDRGFPLRAKCNSKLAVALTISVPFALVDEISDESPATEDGCYFQIL</sequence>
<accession>A0AAW1WVF9</accession>
<proteinExistence type="predicted"/>
<keyword evidence="2" id="KW-1185">Reference proteome</keyword>
<protein>
    <submittedName>
        <fullName evidence="1">Uncharacterized protein</fullName>
    </submittedName>
</protein>
<dbReference type="EMBL" id="JBEDUW010000005">
    <property type="protein sequence ID" value="KAK9928576.1"/>
    <property type="molecule type" value="Genomic_DNA"/>
</dbReference>
<name>A0AAW1WVF9_RUBAR</name>
<comment type="caution">
    <text evidence="1">The sequence shown here is derived from an EMBL/GenBank/DDBJ whole genome shotgun (WGS) entry which is preliminary data.</text>
</comment>
<dbReference type="Proteomes" id="UP001457282">
    <property type="component" value="Unassembled WGS sequence"/>
</dbReference>
<reference evidence="1 2" key="1">
    <citation type="journal article" date="2023" name="G3 (Bethesda)">
        <title>A chromosome-length genome assembly and annotation of blackberry (Rubus argutus, cv. 'Hillquist').</title>
        <authorList>
            <person name="Bruna T."/>
            <person name="Aryal R."/>
            <person name="Dudchenko O."/>
            <person name="Sargent D.J."/>
            <person name="Mead D."/>
            <person name="Buti M."/>
            <person name="Cavallini A."/>
            <person name="Hytonen T."/>
            <person name="Andres J."/>
            <person name="Pham M."/>
            <person name="Weisz D."/>
            <person name="Mascagni F."/>
            <person name="Usai G."/>
            <person name="Natali L."/>
            <person name="Bassil N."/>
            <person name="Fernandez G.E."/>
            <person name="Lomsadze A."/>
            <person name="Armour M."/>
            <person name="Olukolu B."/>
            <person name="Poorten T."/>
            <person name="Britton C."/>
            <person name="Davik J."/>
            <person name="Ashrafi H."/>
            <person name="Aiden E.L."/>
            <person name="Borodovsky M."/>
            <person name="Worthington M."/>
        </authorList>
    </citation>
    <scope>NUCLEOTIDE SEQUENCE [LARGE SCALE GENOMIC DNA]</scope>
    <source>
        <strain evidence="1">PI 553951</strain>
    </source>
</reference>
<organism evidence="1 2">
    <name type="scientific">Rubus argutus</name>
    <name type="common">Southern blackberry</name>
    <dbReference type="NCBI Taxonomy" id="59490"/>
    <lineage>
        <taxon>Eukaryota</taxon>
        <taxon>Viridiplantae</taxon>
        <taxon>Streptophyta</taxon>
        <taxon>Embryophyta</taxon>
        <taxon>Tracheophyta</taxon>
        <taxon>Spermatophyta</taxon>
        <taxon>Magnoliopsida</taxon>
        <taxon>eudicotyledons</taxon>
        <taxon>Gunneridae</taxon>
        <taxon>Pentapetalae</taxon>
        <taxon>rosids</taxon>
        <taxon>fabids</taxon>
        <taxon>Rosales</taxon>
        <taxon>Rosaceae</taxon>
        <taxon>Rosoideae</taxon>
        <taxon>Rosoideae incertae sedis</taxon>
        <taxon>Rubus</taxon>
    </lineage>
</organism>
<evidence type="ECO:0000313" key="2">
    <source>
        <dbReference type="Proteomes" id="UP001457282"/>
    </source>
</evidence>
<evidence type="ECO:0000313" key="1">
    <source>
        <dbReference type="EMBL" id="KAK9928576.1"/>
    </source>
</evidence>
<dbReference type="AlphaFoldDB" id="A0AAW1WVF9"/>
<gene>
    <name evidence="1" type="ORF">M0R45_025705</name>
</gene>